<keyword evidence="5 10" id="KW-0547">Nucleotide-binding</keyword>
<dbReference type="Gene3D" id="3.30.200.20">
    <property type="entry name" value="Phosphorylase Kinase, domain 1"/>
    <property type="match status" value="1"/>
</dbReference>
<evidence type="ECO:0000256" key="6">
    <source>
        <dbReference type="ARBA" id="ARBA00022777"/>
    </source>
</evidence>
<keyword evidence="14" id="KW-1185">Reference proteome</keyword>
<dbReference type="SUPFAM" id="SSF47986">
    <property type="entry name" value="DEATH domain"/>
    <property type="match status" value="1"/>
</dbReference>
<keyword evidence="7 10" id="KW-0067">ATP-binding</keyword>
<dbReference type="SUPFAM" id="SSF56112">
    <property type="entry name" value="Protein kinase-like (PK-like)"/>
    <property type="match status" value="1"/>
</dbReference>
<evidence type="ECO:0000256" key="7">
    <source>
        <dbReference type="ARBA" id="ARBA00022840"/>
    </source>
</evidence>
<dbReference type="EMBL" id="JAPTSV010000009">
    <property type="protein sequence ID" value="KAJ1524514.1"/>
    <property type="molecule type" value="Genomic_DNA"/>
</dbReference>
<dbReference type="PROSITE" id="PS50011">
    <property type="entry name" value="PROTEIN_KINASE_DOM"/>
    <property type="match status" value="1"/>
</dbReference>
<evidence type="ECO:0000259" key="12">
    <source>
        <dbReference type="PROSITE" id="PS50011"/>
    </source>
</evidence>
<dbReference type="EC" id="2.7.11.1" evidence="2"/>
<evidence type="ECO:0000256" key="8">
    <source>
        <dbReference type="ARBA" id="ARBA00047899"/>
    </source>
</evidence>
<dbReference type="InterPro" id="IPR000719">
    <property type="entry name" value="Prot_kinase_dom"/>
</dbReference>
<comment type="caution">
    <text evidence="13">The sequence shown here is derived from an EMBL/GenBank/DDBJ whole genome shotgun (WGS) entry which is preliminary data.</text>
</comment>
<dbReference type="FunFam" id="1.10.510.10:FF:000754">
    <property type="entry name" value="Interleukin-1 receptor-associated kinase"/>
    <property type="match status" value="1"/>
</dbReference>
<evidence type="ECO:0000256" key="2">
    <source>
        <dbReference type="ARBA" id="ARBA00012513"/>
    </source>
</evidence>
<evidence type="ECO:0000256" key="11">
    <source>
        <dbReference type="SAM" id="MobiDB-lite"/>
    </source>
</evidence>
<dbReference type="SMART" id="SM00220">
    <property type="entry name" value="S_TKc"/>
    <property type="match status" value="1"/>
</dbReference>
<dbReference type="CDD" id="cd14066">
    <property type="entry name" value="STKc_IRAK"/>
    <property type="match status" value="1"/>
</dbReference>
<dbReference type="InterPro" id="IPR011029">
    <property type="entry name" value="DEATH-like_dom_sf"/>
</dbReference>
<dbReference type="PROSITE" id="PS00107">
    <property type="entry name" value="PROTEIN_KINASE_ATP"/>
    <property type="match status" value="1"/>
</dbReference>
<dbReference type="PANTHER" id="PTHR27001:SF939">
    <property type="entry name" value="INTERLEUKIN 1 RECEPTOR ASSOCIATED KINASE 1"/>
    <property type="match status" value="1"/>
</dbReference>
<dbReference type="Proteomes" id="UP001075354">
    <property type="component" value="Chromosome 9"/>
</dbReference>
<evidence type="ECO:0000256" key="9">
    <source>
        <dbReference type="ARBA" id="ARBA00048679"/>
    </source>
</evidence>
<dbReference type="InterPro" id="IPR037924">
    <property type="entry name" value="Pelle_death"/>
</dbReference>
<dbReference type="GO" id="GO:0005524">
    <property type="term" value="F:ATP binding"/>
    <property type="evidence" value="ECO:0007669"/>
    <property type="project" value="UniProtKB-UniRule"/>
</dbReference>
<feature type="binding site" evidence="10">
    <location>
        <position position="305"/>
    </location>
    <ligand>
        <name>ATP</name>
        <dbReference type="ChEBI" id="CHEBI:30616"/>
    </ligand>
</feature>
<name>A0AAV7XLL8_9NEOP</name>
<feature type="domain" description="Protein kinase" evidence="12">
    <location>
        <begin position="278"/>
        <end position="551"/>
    </location>
</feature>
<dbReference type="AlphaFoldDB" id="A0AAV7XLL8"/>
<dbReference type="InterPro" id="IPR017441">
    <property type="entry name" value="Protein_kinase_ATP_BS"/>
</dbReference>
<dbReference type="CDD" id="cd08307">
    <property type="entry name" value="Death_Pelle"/>
    <property type="match status" value="1"/>
</dbReference>
<dbReference type="PROSITE" id="PS00108">
    <property type="entry name" value="PROTEIN_KINASE_ST"/>
    <property type="match status" value="1"/>
</dbReference>
<dbReference type="InterPro" id="IPR000488">
    <property type="entry name" value="Death_dom"/>
</dbReference>
<evidence type="ECO:0000313" key="13">
    <source>
        <dbReference type="EMBL" id="KAJ1524514.1"/>
    </source>
</evidence>
<protein>
    <recommendedName>
        <fullName evidence="2">non-specific serine/threonine protein kinase</fullName>
        <ecNumber evidence="2">2.7.11.1</ecNumber>
    </recommendedName>
</protein>
<evidence type="ECO:0000313" key="14">
    <source>
        <dbReference type="Proteomes" id="UP001075354"/>
    </source>
</evidence>
<dbReference type="Gene3D" id="1.10.510.10">
    <property type="entry name" value="Transferase(Phosphotransferase) domain 1"/>
    <property type="match status" value="1"/>
</dbReference>
<comment type="catalytic activity">
    <reaction evidence="8">
        <text>L-threonyl-[protein] + ATP = O-phospho-L-threonyl-[protein] + ADP + H(+)</text>
        <dbReference type="Rhea" id="RHEA:46608"/>
        <dbReference type="Rhea" id="RHEA-COMP:11060"/>
        <dbReference type="Rhea" id="RHEA-COMP:11605"/>
        <dbReference type="ChEBI" id="CHEBI:15378"/>
        <dbReference type="ChEBI" id="CHEBI:30013"/>
        <dbReference type="ChEBI" id="CHEBI:30616"/>
        <dbReference type="ChEBI" id="CHEBI:61977"/>
        <dbReference type="ChEBI" id="CHEBI:456216"/>
        <dbReference type="EC" id="2.7.11.1"/>
    </reaction>
</comment>
<comment type="similarity">
    <text evidence="1">Belongs to the protein kinase superfamily. TKL Ser/Thr protein kinase family. Pelle subfamily.</text>
</comment>
<reference evidence="13" key="1">
    <citation type="submission" date="2022-12" db="EMBL/GenBank/DDBJ databases">
        <title>Chromosome-level genome assembly of the bean flower thrips Megalurothrips usitatus.</title>
        <authorList>
            <person name="Ma L."/>
            <person name="Liu Q."/>
            <person name="Li H."/>
            <person name="Cai W."/>
        </authorList>
    </citation>
    <scope>NUCLEOTIDE SEQUENCE</scope>
    <source>
        <strain evidence="13">Cailab_2022a</strain>
    </source>
</reference>
<accession>A0AAV7XLL8</accession>
<evidence type="ECO:0000256" key="10">
    <source>
        <dbReference type="PROSITE-ProRule" id="PRU10141"/>
    </source>
</evidence>
<dbReference type="GO" id="GO:0004674">
    <property type="term" value="F:protein serine/threonine kinase activity"/>
    <property type="evidence" value="ECO:0007669"/>
    <property type="project" value="UniProtKB-KW"/>
</dbReference>
<dbReference type="GO" id="GO:0007165">
    <property type="term" value="P:signal transduction"/>
    <property type="evidence" value="ECO:0007669"/>
    <property type="project" value="InterPro"/>
</dbReference>
<comment type="catalytic activity">
    <reaction evidence="9">
        <text>L-seryl-[protein] + ATP = O-phospho-L-seryl-[protein] + ADP + H(+)</text>
        <dbReference type="Rhea" id="RHEA:17989"/>
        <dbReference type="Rhea" id="RHEA-COMP:9863"/>
        <dbReference type="Rhea" id="RHEA-COMP:11604"/>
        <dbReference type="ChEBI" id="CHEBI:15378"/>
        <dbReference type="ChEBI" id="CHEBI:29999"/>
        <dbReference type="ChEBI" id="CHEBI:30616"/>
        <dbReference type="ChEBI" id="CHEBI:83421"/>
        <dbReference type="ChEBI" id="CHEBI:456216"/>
        <dbReference type="EC" id="2.7.11.1"/>
    </reaction>
</comment>
<proteinExistence type="inferred from homology"/>
<dbReference type="PANTHER" id="PTHR27001">
    <property type="entry name" value="OS01G0253100 PROTEIN"/>
    <property type="match status" value="1"/>
</dbReference>
<dbReference type="GO" id="GO:0005886">
    <property type="term" value="C:plasma membrane"/>
    <property type="evidence" value="ECO:0007669"/>
    <property type="project" value="TreeGrafter"/>
</dbReference>
<evidence type="ECO:0000256" key="4">
    <source>
        <dbReference type="ARBA" id="ARBA00022679"/>
    </source>
</evidence>
<dbReference type="InterPro" id="IPR008271">
    <property type="entry name" value="Ser/Thr_kinase_AS"/>
</dbReference>
<dbReference type="Pfam" id="PF00531">
    <property type="entry name" value="Death"/>
    <property type="match status" value="1"/>
</dbReference>
<keyword evidence="6" id="KW-0418">Kinase</keyword>
<dbReference type="InterPro" id="IPR001245">
    <property type="entry name" value="Ser-Thr/Tyr_kinase_cat_dom"/>
</dbReference>
<evidence type="ECO:0000256" key="1">
    <source>
        <dbReference type="ARBA" id="ARBA00008718"/>
    </source>
</evidence>
<keyword evidence="3" id="KW-0723">Serine/threonine-protein kinase</keyword>
<organism evidence="13 14">
    <name type="scientific">Megalurothrips usitatus</name>
    <name type="common">bean blossom thrips</name>
    <dbReference type="NCBI Taxonomy" id="439358"/>
    <lineage>
        <taxon>Eukaryota</taxon>
        <taxon>Metazoa</taxon>
        <taxon>Ecdysozoa</taxon>
        <taxon>Arthropoda</taxon>
        <taxon>Hexapoda</taxon>
        <taxon>Insecta</taxon>
        <taxon>Pterygota</taxon>
        <taxon>Neoptera</taxon>
        <taxon>Paraneoptera</taxon>
        <taxon>Thysanoptera</taxon>
        <taxon>Terebrantia</taxon>
        <taxon>Thripoidea</taxon>
        <taxon>Thripidae</taxon>
        <taxon>Megalurothrips</taxon>
    </lineage>
</organism>
<evidence type="ECO:0000256" key="3">
    <source>
        <dbReference type="ARBA" id="ARBA00022527"/>
    </source>
</evidence>
<dbReference type="FunFam" id="1.10.533.10:FF:000094">
    <property type="entry name" value="Interleukin-1 receptor-associated kinase"/>
    <property type="match status" value="1"/>
</dbReference>
<dbReference type="Pfam" id="PF07714">
    <property type="entry name" value="PK_Tyr_Ser-Thr"/>
    <property type="match status" value="1"/>
</dbReference>
<gene>
    <name evidence="13" type="ORF">ONE63_011006</name>
</gene>
<evidence type="ECO:0000256" key="5">
    <source>
        <dbReference type="ARBA" id="ARBA00022741"/>
    </source>
</evidence>
<sequence>MANMSPKTKYIYDLPYSERERLHCILDLHDKWKTLGGLMGYNTLEIQCMEHLERRNKSPTDELLTKWGYQNHTVVELFVLLGRMGHHQAMTILKPYVDQKYHVIMNEGEESWTKLLAANPGFGLAQSSQVNCMAVGGKNVDDDHNLNVLVAETAKLKTGFSAKIQNIVGPHSVEENNGPQPEKGPQMPQTPGSGRSPPAFAPNALPVLGGLPPLSPVGVAALSAGAAGPSNQHQLDLRGAPLPQRKLSDASMVTLASECLNVLPMLDYKELGIATGNWKESNILGRGGFGIVFKGVWKETDVAIKRIEGPKGDSNLEIQSQQYLRELQVLQRFRHENILQLYGVSFNGNQPPCLVYQLMERGSLEDRLQCRNRTSPLTWSQRFEIAKGAARGLQFLHTVQDKPLIHGDIKSANILLNANYEPRIGDFGLARDGPVTHYTHINVTKVQGTKPYLPDEFLRNKKLSTKVDTYSFGVVLFELATGLRAFDDKRVNKYLKDEVVNHSCVLQLMDPKIGKDHITFYHLINLGKSCVQWLPKNRPEMVEVCRRLSALNQSQGIS</sequence>
<dbReference type="GO" id="GO:0045087">
    <property type="term" value="P:innate immune response"/>
    <property type="evidence" value="ECO:0007669"/>
    <property type="project" value="UniProtKB-ARBA"/>
</dbReference>
<dbReference type="Gene3D" id="1.10.533.10">
    <property type="entry name" value="Death Domain, Fas"/>
    <property type="match status" value="1"/>
</dbReference>
<dbReference type="InterPro" id="IPR011009">
    <property type="entry name" value="Kinase-like_dom_sf"/>
</dbReference>
<feature type="region of interest" description="Disordered" evidence="11">
    <location>
        <begin position="170"/>
        <end position="201"/>
    </location>
</feature>
<keyword evidence="4" id="KW-0808">Transferase</keyword>